<dbReference type="EMBL" id="JPRH01000006">
    <property type="protein sequence ID" value="KFF11582.1"/>
    <property type="molecule type" value="Genomic_DNA"/>
</dbReference>
<dbReference type="RefSeq" id="WP_034712780.1">
    <property type="nucleotide sequence ID" value="NZ_JPRH01000006.1"/>
</dbReference>
<dbReference type="SUPFAM" id="SSF48452">
    <property type="entry name" value="TPR-like"/>
    <property type="match status" value="1"/>
</dbReference>
<dbReference type="Pfam" id="PF14559">
    <property type="entry name" value="TPR_19"/>
    <property type="match status" value="1"/>
</dbReference>
<dbReference type="Proteomes" id="UP000028705">
    <property type="component" value="Unassembled WGS sequence"/>
</dbReference>
<dbReference type="Gene3D" id="1.25.40.10">
    <property type="entry name" value="Tetratricopeptide repeat domain"/>
    <property type="match status" value="1"/>
</dbReference>
<dbReference type="AlphaFoldDB" id="A0A086A4G8"/>
<dbReference type="eggNOG" id="ENOG5033V5D">
    <property type="taxonomic scope" value="Bacteria"/>
</dbReference>
<keyword evidence="3" id="KW-1185">Reference proteome</keyword>
<protein>
    <submittedName>
        <fullName evidence="2">Uncharacterized protein</fullName>
    </submittedName>
</protein>
<comment type="caution">
    <text evidence="2">The sequence shown here is derived from an EMBL/GenBank/DDBJ whole genome shotgun (WGS) entry which is preliminary data.</text>
</comment>
<dbReference type="InterPro" id="IPR011990">
    <property type="entry name" value="TPR-like_helical_dom_sf"/>
</dbReference>
<reference evidence="2 3" key="1">
    <citation type="submission" date="2014-07" db="EMBL/GenBank/DDBJ databases">
        <title>Genome of Chryseobacterium soli DSM 19298.</title>
        <authorList>
            <person name="Stropko S.J."/>
            <person name="Pipes S.E."/>
            <person name="Newman J."/>
        </authorList>
    </citation>
    <scope>NUCLEOTIDE SEQUENCE [LARGE SCALE GENOMIC DNA]</scope>
    <source>
        <strain evidence="2 3">DSM 19298</strain>
    </source>
</reference>
<dbReference type="OrthoDB" id="1197710at2"/>
<evidence type="ECO:0000313" key="2">
    <source>
        <dbReference type="EMBL" id="KFF11582.1"/>
    </source>
</evidence>
<organism evidence="2 3">
    <name type="scientific">Chryseobacterium soli</name>
    <dbReference type="NCBI Taxonomy" id="445961"/>
    <lineage>
        <taxon>Bacteria</taxon>
        <taxon>Pseudomonadati</taxon>
        <taxon>Bacteroidota</taxon>
        <taxon>Flavobacteriia</taxon>
        <taxon>Flavobacteriales</taxon>
        <taxon>Weeksellaceae</taxon>
        <taxon>Chryseobacterium group</taxon>
        <taxon>Chryseobacterium</taxon>
    </lineage>
</organism>
<feature type="chain" id="PRO_5001802255" evidence="1">
    <location>
        <begin position="19"/>
        <end position="351"/>
    </location>
</feature>
<feature type="signal peptide" evidence="1">
    <location>
        <begin position="1"/>
        <end position="18"/>
    </location>
</feature>
<evidence type="ECO:0000313" key="3">
    <source>
        <dbReference type="Proteomes" id="UP000028705"/>
    </source>
</evidence>
<accession>A0A086A4G8</accession>
<evidence type="ECO:0000256" key="1">
    <source>
        <dbReference type="SAM" id="SignalP"/>
    </source>
</evidence>
<proteinExistence type="predicted"/>
<sequence length="351" mass="40317">MYKFFLTLFLSISLQLSAQVNTQLLSNSSWTRLKNKMVDGSTDLSKESPRFLVWKINGNNFCKNIDPWFVDRNKCINFKLENNVIKLSDKLAYHIETLTADSLVVVEKIDGVTSPDKIRKFWFVKTSVIVKDFADKEKSDSIIINSQTVTPTLTKDIISEMLSVYLKKNYTHDFTLDGEILIFPKKQVVEVKMENKKWTRDNQIGVDLFKNTLQNSFKVWNIAGFEKFEKIIIPYHFYSKVEAGSGNFSFSNKVSDKGNKEIVINIKNKFASSDNFNKGLGAINNQKFDSAIYFFNQAYENDNTNTDALYNIVSIYLAQNKTDAACATLKKLKDLEQTEGIKLYNEKCSEK</sequence>
<name>A0A086A4G8_9FLAO</name>
<gene>
    <name evidence="2" type="ORF">IW15_15345</name>
</gene>
<keyword evidence="1" id="KW-0732">Signal</keyword>